<dbReference type="AlphaFoldDB" id="A0AAE6JE17"/>
<accession>A0AAE6JE17</accession>
<keyword evidence="4" id="KW-1185">Reference proteome</keyword>
<organism evidence="1 3">
    <name type="scientific">Mucilaginibacter rubeus</name>
    <dbReference type="NCBI Taxonomy" id="2027860"/>
    <lineage>
        <taxon>Bacteria</taxon>
        <taxon>Pseudomonadati</taxon>
        <taxon>Bacteroidota</taxon>
        <taxon>Sphingobacteriia</taxon>
        <taxon>Sphingobacteriales</taxon>
        <taxon>Sphingobacteriaceae</taxon>
        <taxon>Mucilaginibacter</taxon>
    </lineage>
</organism>
<reference evidence="1 3" key="1">
    <citation type="submission" date="2019-08" db="EMBL/GenBank/DDBJ databases">
        <title>Comparative genome analysis confer to the adaptation heavy metal polluted environment.</title>
        <authorList>
            <person name="Li Y."/>
        </authorList>
    </citation>
    <scope>NUCLEOTIDE SEQUENCE [LARGE SCALE GENOMIC DNA]</scope>
    <source>
        <strain evidence="1 3">P2</strain>
    </source>
</reference>
<evidence type="ECO:0000313" key="2">
    <source>
        <dbReference type="EMBL" id="QTE47569.1"/>
    </source>
</evidence>
<dbReference type="Proteomes" id="UP000663940">
    <property type="component" value="Chromosome"/>
</dbReference>
<name>A0AAE6JE17_9SPHI</name>
<evidence type="ECO:0000313" key="1">
    <source>
        <dbReference type="EMBL" id="QEM03661.1"/>
    </source>
</evidence>
<gene>
    <name evidence="1" type="ORF">DIU31_009090</name>
    <name evidence="2" type="ORF">J3L21_18555</name>
</gene>
<dbReference type="EMBL" id="CP043451">
    <property type="protein sequence ID" value="QEM03661.1"/>
    <property type="molecule type" value="Genomic_DNA"/>
</dbReference>
<proteinExistence type="predicted"/>
<dbReference type="EMBL" id="CP071880">
    <property type="protein sequence ID" value="QTE47569.1"/>
    <property type="molecule type" value="Genomic_DNA"/>
</dbReference>
<reference evidence="2 4" key="2">
    <citation type="submission" date="2021-03" db="EMBL/GenBank/DDBJ databases">
        <title>Mucilaginibacter strains isolated from gold and copper mining confer multi heavy-metal resistance.</title>
        <authorList>
            <person name="Li Y."/>
        </authorList>
    </citation>
    <scope>NUCLEOTIDE SEQUENCE [LARGE SCALE GENOMIC DNA]</scope>
    <source>
        <strain evidence="2 4">P2-4</strain>
    </source>
</reference>
<evidence type="ECO:0000313" key="4">
    <source>
        <dbReference type="Proteomes" id="UP000663940"/>
    </source>
</evidence>
<sequence length="192" mass="21776">MFLGFSLNAQAQANDHTKYPAKHQSADTLREERFRISYALNAFPVRTTMKSDGRLSWINYGLQFGVSVRLHREWFLQAEAAKNFGTNNTYYRQYGLHLAYDIHNKRAPDALILTPYLGVNFFRFHQPAKALKGSSNYLIGGLNYNLSLSNRLSLYASTGLSDLKLQGDQLLYPTNLSAAIGMTIKLLPHQLK</sequence>
<dbReference type="RefSeq" id="WP_112683110.1">
    <property type="nucleotide sequence ID" value="NZ_CP043451.1"/>
</dbReference>
<dbReference type="Proteomes" id="UP000250557">
    <property type="component" value="Chromosome"/>
</dbReference>
<dbReference type="InterPro" id="IPR036709">
    <property type="entry name" value="Autotransporte_beta_dom_sf"/>
</dbReference>
<dbReference type="SUPFAM" id="SSF103515">
    <property type="entry name" value="Autotransporter"/>
    <property type="match status" value="1"/>
</dbReference>
<protein>
    <submittedName>
        <fullName evidence="1">Uncharacterized protein</fullName>
    </submittedName>
</protein>
<evidence type="ECO:0000313" key="3">
    <source>
        <dbReference type="Proteomes" id="UP000250557"/>
    </source>
</evidence>